<dbReference type="Proteomes" id="UP000531561">
    <property type="component" value="Unassembled WGS sequence"/>
</dbReference>
<protein>
    <submittedName>
        <fullName evidence="1">Uncharacterized protein</fullName>
    </submittedName>
</protein>
<dbReference type="GeneID" id="59258224"/>
<name>A0A8H6AVB0_9HELO</name>
<accession>A0A8H6AVB0</accession>
<comment type="caution">
    <text evidence="1">The sequence shown here is derived from an EMBL/GenBank/DDBJ whole genome shotgun (WGS) entry which is preliminary data.</text>
</comment>
<keyword evidence="2" id="KW-1185">Reference proteome</keyword>
<evidence type="ECO:0000313" key="2">
    <source>
        <dbReference type="Proteomes" id="UP000531561"/>
    </source>
</evidence>
<evidence type="ECO:0000313" key="1">
    <source>
        <dbReference type="EMBL" id="KAF5874120.1"/>
    </source>
</evidence>
<reference evidence="1 2" key="1">
    <citation type="journal article" date="2020" name="Phytopathology">
        <title>A high-quality genome resource of Botrytis fragariae, a new and rapidly spreading fungal pathogen causing strawberry gray mold in the U.S.A.</title>
        <authorList>
            <person name="Wu Y."/>
            <person name="Saski C.A."/>
            <person name="Schnabel G."/>
            <person name="Xiao S."/>
            <person name="Hu M."/>
        </authorList>
    </citation>
    <scope>NUCLEOTIDE SEQUENCE [LARGE SCALE GENOMIC DNA]</scope>
    <source>
        <strain evidence="1 2">BVB16</strain>
    </source>
</reference>
<dbReference type="EMBL" id="JABFCT010000007">
    <property type="protein sequence ID" value="KAF5874120.1"/>
    <property type="molecule type" value="Genomic_DNA"/>
</dbReference>
<dbReference type="AlphaFoldDB" id="A0A8H6AVB0"/>
<dbReference type="RefSeq" id="XP_037193066.1">
    <property type="nucleotide sequence ID" value="XM_037334532.1"/>
</dbReference>
<sequence length="73" mass="8562">MEADDPFFSASNVDRVVFFRRFWFSSSRQSVSACCFFTKVPAHLPNYMTWISSMLYCVLRHLEETHKRCGGTE</sequence>
<gene>
    <name evidence="1" type="ORF">Bfra_004127</name>
</gene>
<organism evidence="1 2">
    <name type="scientific">Botrytis fragariae</name>
    <dbReference type="NCBI Taxonomy" id="1964551"/>
    <lineage>
        <taxon>Eukaryota</taxon>
        <taxon>Fungi</taxon>
        <taxon>Dikarya</taxon>
        <taxon>Ascomycota</taxon>
        <taxon>Pezizomycotina</taxon>
        <taxon>Leotiomycetes</taxon>
        <taxon>Helotiales</taxon>
        <taxon>Sclerotiniaceae</taxon>
        <taxon>Botrytis</taxon>
    </lineage>
</organism>
<proteinExistence type="predicted"/>